<proteinExistence type="predicted"/>
<feature type="region of interest" description="Disordered" evidence="1">
    <location>
        <begin position="94"/>
        <end position="226"/>
    </location>
</feature>
<feature type="compositionally biased region" description="Polar residues" evidence="1">
    <location>
        <begin position="190"/>
        <end position="200"/>
    </location>
</feature>
<evidence type="ECO:0000313" key="2">
    <source>
        <dbReference type="EMBL" id="KAF2659098.1"/>
    </source>
</evidence>
<evidence type="ECO:0000313" key="3">
    <source>
        <dbReference type="Proteomes" id="UP000799324"/>
    </source>
</evidence>
<dbReference type="OrthoDB" id="3794887at2759"/>
<evidence type="ECO:0000256" key="1">
    <source>
        <dbReference type="SAM" id="MobiDB-lite"/>
    </source>
</evidence>
<evidence type="ECO:0008006" key="4">
    <source>
        <dbReference type="Google" id="ProtNLM"/>
    </source>
</evidence>
<sequence length="343" mass="38070">MAPPSILLREFNTEGISDLVPGKLAQTYQQLERLALGIGSRSSDQWNVHFHFEDGNCEGKALPYLWDSGAYFDDESCLANGKLRLFAHFETKTGRHVNEASTPKENPQRNDAPRDVPPSAVLNVEAPPNNKRGPILRRGEGGALVNEYGRPVTIKSKPKHNHLSTSSNTRSRVLELSPASESDSDASSETQFVMSPSEGNNGDESEDDTNDRHPLTAATSPTLPQGVTLEQYALDFKVYNSINAPPDDYGHKHNWDTISQGYRDTIAHCRLIRGIYGTPALSPCERCKNMGLQCRVYHPDLKRPSETCGECRLSTASCSFNAWRIKRKTRGNPHQARGRSVRV</sequence>
<keyword evidence="3" id="KW-1185">Reference proteome</keyword>
<gene>
    <name evidence="2" type="ORF">K491DRAFT_215789</name>
</gene>
<organism evidence="2 3">
    <name type="scientific">Lophiostoma macrostomum CBS 122681</name>
    <dbReference type="NCBI Taxonomy" id="1314788"/>
    <lineage>
        <taxon>Eukaryota</taxon>
        <taxon>Fungi</taxon>
        <taxon>Dikarya</taxon>
        <taxon>Ascomycota</taxon>
        <taxon>Pezizomycotina</taxon>
        <taxon>Dothideomycetes</taxon>
        <taxon>Pleosporomycetidae</taxon>
        <taxon>Pleosporales</taxon>
        <taxon>Lophiostomataceae</taxon>
        <taxon>Lophiostoma</taxon>
    </lineage>
</organism>
<reference evidence="2" key="1">
    <citation type="journal article" date="2020" name="Stud. Mycol.">
        <title>101 Dothideomycetes genomes: a test case for predicting lifestyles and emergence of pathogens.</title>
        <authorList>
            <person name="Haridas S."/>
            <person name="Albert R."/>
            <person name="Binder M."/>
            <person name="Bloem J."/>
            <person name="Labutti K."/>
            <person name="Salamov A."/>
            <person name="Andreopoulos B."/>
            <person name="Baker S."/>
            <person name="Barry K."/>
            <person name="Bills G."/>
            <person name="Bluhm B."/>
            <person name="Cannon C."/>
            <person name="Castanera R."/>
            <person name="Culley D."/>
            <person name="Daum C."/>
            <person name="Ezra D."/>
            <person name="Gonzalez J."/>
            <person name="Henrissat B."/>
            <person name="Kuo A."/>
            <person name="Liang C."/>
            <person name="Lipzen A."/>
            <person name="Lutzoni F."/>
            <person name="Magnuson J."/>
            <person name="Mondo S."/>
            <person name="Nolan M."/>
            <person name="Ohm R."/>
            <person name="Pangilinan J."/>
            <person name="Park H.-J."/>
            <person name="Ramirez L."/>
            <person name="Alfaro M."/>
            <person name="Sun H."/>
            <person name="Tritt A."/>
            <person name="Yoshinaga Y."/>
            <person name="Zwiers L.-H."/>
            <person name="Turgeon B."/>
            <person name="Goodwin S."/>
            <person name="Spatafora J."/>
            <person name="Crous P."/>
            <person name="Grigoriev I."/>
        </authorList>
    </citation>
    <scope>NUCLEOTIDE SEQUENCE</scope>
    <source>
        <strain evidence="2">CBS 122681</strain>
    </source>
</reference>
<name>A0A6A6TJJ1_9PLEO</name>
<feature type="compositionally biased region" description="Low complexity" evidence="1">
    <location>
        <begin position="179"/>
        <end position="189"/>
    </location>
</feature>
<accession>A0A6A6TJJ1</accession>
<dbReference type="EMBL" id="MU004309">
    <property type="protein sequence ID" value="KAF2659098.1"/>
    <property type="molecule type" value="Genomic_DNA"/>
</dbReference>
<dbReference type="Proteomes" id="UP000799324">
    <property type="component" value="Unassembled WGS sequence"/>
</dbReference>
<dbReference type="AlphaFoldDB" id="A0A6A6TJJ1"/>
<protein>
    <recommendedName>
        <fullName evidence="4">Zn(2)-C6 fungal-type domain-containing protein</fullName>
    </recommendedName>
</protein>